<evidence type="ECO:0000313" key="3">
    <source>
        <dbReference type="EMBL" id="ETN43642.1"/>
    </source>
</evidence>
<feature type="region of interest" description="Disordered" evidence="1">
    <location>
        <begin position="183"/>
        <end position="268"/>
    </location>
</feature>
<protein>
    <submittedName>
        <fullName evidence="3">Uncharacterized protein</fullName>
    </submittedName>
</protein>
<evidence type="ECO:0000256" key="1">
    <source>
        <dbReference type="SAM" id="MobiDB-lite"/>
    </source>
</evidence>
<dbReference type="Proteomes" id="UP000030752">
    <property type="component" value="Unassembled WGS sequence"/>
</dbReference>
<evidence type="ECO:0000256" key="2">
    <source>
        <dbReference type="SAM" id="SignalP"/>
    </source>
</evidence>
<keyword evidence="2" id="KW-0732">Signal</keyword>
<dbReference type="EMBL" id="KB822718">
    <property type="protein sequence ID" value="ETN43642.1"/>
    <property type="molecule type" value="Genomic_DNA"/>
</dbReference>
<dbReference type="GeneID" id="19970140"/>
<organism evidence="3 4">
    <name type="scientific">Cyphellophora europaea (strain CBS 101466)</name>
    <name type="common">Phialophora europaea</name>
    <dbReference type="NCBI Taxonomy" id="1220924"/>
    <lineage>
        <taxon>Eukaryota</taxon>
        <taxon>Fungi</taxon>
        <taxon>Dikarya</taxon>
        <taxon>Ascomycota</taxon>
        <taxon>Pezizomycotina</taxon>
        <taxon>Eurotiomycetes</taxon>
        <taxon>Chaetothyriomycetidae</taxon>
        <taxon>Chaetothyriales</taxon>
        <taxon>Cyphellophoraceae</taxon>
        <taxon>Cyphellophora</taxon>
    </lineage>
</organism>
<feature type="compositionally biased region" description="Polar residues" evidence="1">
    <location>
        <begin position="281"/>
        <end position="293"/>
    </location>
</feature>
<keyword evidence="4" id="KW-1185">Reference proteome</keyword>
<dbReference type="InParanoid" id="W2S4M3"/>
<dbReference type="OrthoDB" id="3926760at2759"/>
<feature type="compositionally biased region" description="Basic and acidic residues" evidence="1">
    <location>
        <begin position="140"/>
        <end position="149"/>
    </location>
</feature>
<feature type="signal peptide" evidence="2">
    <location>
        <begin position="1"/>
        <end position="21"/>
    </location>
</feature>
<feature type="compositionally biased region" description="Polar residues" evidence="1">
    <location>
        <begin position="127"/>
        <end position="139"/>
    </location>
</feature>
<dbReference type="VEuPathDB" id="FungiDB:HMPREF1541_02801"/>
<dbReference type="HOGENOM" id="CLU_076945_0_0_1"/>
<dbReference type="RefSeq" id="XP_008715378.1">
    <property type="nucleotide sequence ID" value="XM_008717156.1"/>
</dbReference>
<accession>W2S4M3</accession>
<feature type="compositionally biased region" description="Basic and acidic residues" evidence="1">
    <location>
        <begin position="224"/>
        <end position="234"/>
    </location>
</feature>
<dbReference type="eggNOG" id="ENOG502SII2">
    <property type="taxonomic scope" value="Eukaryota"/>
</dbReference>
<evidence type="ECO:0000313" key="4">
    <source>
        <dbReference type="Proteomes" id="UP000030752"/>
    </source>
</evidence>
<gene>
    <name evidence="3" type="ORF">HMPREF1541_02801</name>
</gene>
<proteinExistence type="predicted"/>
<feature type="region of interest" description="Disordered" evidence="1">
    <location>
        <begin position="281"/>
        <end position="334"/>
    </location>
</feature>
<feature type="region of interest" description="Disordered" evidence="1">
    <location>
        <begin position="114"/>
        <end position="166"/>
    </location>
</feature>
<sequence>MPHPAGAIIVVSILVAAGIAAYESDNIRDWVERTKEKITTSLNKISDDFRPKRAIAMRTMQRDASMMEDTGDAARAKRDEVKAQLAERARILEAKARRKRDLSLEPLSPSFDALVDEDGKLRGSPESPRTPTAATSAFETTEKAGELRSRNPASRGPGEFSRQLPVTQQNVADLEREMRSTFNIPIPDPRSAFPPSTHPSESLLDLTPTTEDFPDPDISIPSADSRENRTRRSDYFSAADSSRTVSDAEPQFYYAHPSRPYEPLEPRSQILSPAAVDVSISSAPSVAGSTSIVHPSDVDLSDDDLLSEPDGVRTPASAWTEVGSSVSGDDRLMH</sequence>
<name>W2S4M3_CYPE1</name>
<dbReference type="AlphaFoldDB" id="W2S4M3"/>
<reference evidence="3 4" key="1">
    <citation type="submission" date="2013-03" db="EMBL/GenBank/DDBJ databases">
        <title>The Genome Sequence of Phialophora europaea CBS 101466.</title>
        <authorList>
            <consortium name="The Broad Institute Genomics Platform"/>
            <person name="Cuomo C."/>
            <person name="de Hoog S."/>
            <person name="Gorbushina A."/>
            <person name="Walker B."/>
            <person name="Young S.K."/>
            <person name="Zeng Q."/>
            <person name="Gargeya S."/>
            <person name="Fitzgerald M."/>
            <person name="Haas B."/>
            <person name="Abouelleil A."/>
            <person name="Allen A.W."/>
            <person name="Alvarado L."/>
            <person name="Arachchi H.M."/>
            <person name="Berlin A.M."/>
            <person name="Chapman S.B."/>
            <person name="Gainer-Dewar J."/>
            <person name="Goldberg J."/>
            <person name="Griggs A."/>
            <person name="Gujja S."/>
            <person name="Hansen M."/>
            <person name="Howarth C."/>
            <person name="Imamovic A."/>
            <person name="Ireland A."/>
            <person name="Larimer J."/>
            <person name="McCowan C."/>
            <person name="Murphy C."/>
            <person name="Pearson M."/>
            <person name="Poon T.W."/>
            <person name="Priest M."/>
            <person name="Roberts A."/>
            <person name="Saif S."/>
            <person name="Shea T."/>
            <person name="Sisk P."/>
            <person name="Sykes S."/>
            <person name="Wortman J."/>
            <person name="Nusbaum C."/>
            <person name="Birren B."/>
        </authorList>
    </citation>
    <scope>NUCLEOTIDE SEQUENCE [LARGE SCALE GENOMIC DNA]</scope>
    <source>
        <strain evidence="3 4">CBS 101466</strain>
    </source>
</reference>
<feature type="chain" id="PRO_5004824895" evidence="2">
    <location>
        <begin position="22"/>
        <end position="334"/>
    </location>
</feature>